<sequence length="171" mass="18701">MITSDMDPNIAPPMANIRRTKKPLNPGRDSQAFGSNGAPRSPPLRYNAAPASLLGCHLHNHHSSRCLHTVAPSPLLRRPITADLLCHFFLSHPLLISDLPQRVEVEEALPEAHQDGREIKTSVKQDAKPGLNQEGKSSSRGEAQVTLKPLSDNACQSSFEDKCPQQTEGFN</sequence>
<gene>
    <name evidence="2" type="ORF">OPV22_034007</name>
</gene>
<feature type="region of interest" description="Disordered" evidence="1">
    <location>
        <begin position="1"/>
        <end position="46"/>
    </location>
</feature>
<evidence type="ECO:0000256" key="1">
    <source>
        <dbReference type="SAM" id="MobiDB-lite"/>
    </source>
</evidence>
<feature type="compositionally biased region" description="Basic and acidic residues" evidence="1">
    <location>
        <begin position="110"/>
        <end position="127"/>
    </location>
</feature>
<dbReference type="Proteomes" id="UP001222027">
    <property type="component" value="Unassembled WGS sequence"/>
</dbReference>
<keyword evidence="3" id="KW-1185">Reference proteome</keyword>
<evidence type="ECO:0000313" key="2">
    <source>
        <dbReference type="EMBL" id="KAJ8461081.1"/>
    </source>
</evidence>
<reference evidence="2 3" key="1">
    <citation type="submission" date="2022-12" db="EMBL/GenBank/DDBJ databases">
        <title>Chromosome-scale assembly of the Ensete ventricosum genome.</title>
        <authorList>
            <person name="Dussert Y."/>
            <person name="Stocks J."/>
            <person name="Wendawek A."/>
            <person name="Woldeyes F."/>
            <person name="Nichols R.A."/>
            <person name="Borrell J.S."/>
        </authorList>
    </citation>
    <scope>NUCLEOTIDE SEQUENCE [LARGE SCALE GENOMIC DNA]</scope>
    <source>
        <strain evidence="3">cv. Maze</strain>
        <tissue evidence="2">Seeds</tissue>
    </source>
</reference>
<comment type="caution">
    <text evidence="2">The sequence shown here is derived from an EMBL/GenBank/DDBJ whole genome shotgun (WGS) entry which is preliminary data.</text>
</comment>
<dbReference type="AlphaFoldDB" id="A0AAV8P1D8"/>
<evidence type="ECO:0000313" key="3">
    <source>
        <dbReference type="Proteomes" id="UP001222027"/>
    </source>
</evidence>
<feature type="compositionally biased region" description="Polar residues" evidence="1">
    <location>
        <begin position="153"/>
        <end position="171"/>
    </location>
</feature>
<dbReference type="EMBL" id="JAQQAF010000009">
    <property type="protein sequence ID" value="KAJ8461081.1"/>
    <property type="molecule type" value="Genomic_DNA"/>
</dbReference>
<protein>
    <submittedName>
        <fullName evidence="2">Uncharacterized protein</fullName>
    </submittedName>
</protein>
<organism evidence="2 3">
    <name type="scientific">Ensete ventricosum</name>
    <name type="common">Abyssinian banana</name>
    <name type="synonym">Musa ensete</name>
    <dbReference type="NCBI Taxonomy" id="4639"/>
    <lineage>
        <taxon>Eukaryota</taxon>
        <taxon>Viridiplantae</taxon>
        <taxon>Streptophyta</taxon>
        <taxon>Embryophyta</taxon>
        <taxon>Tracheophyta</taxon>
        <taxon>Spermatophyta</taxon>
        <taxon>Magnoliopsida</taxon>
        <taxon>Liliopsida</taxon>
        <taxon>Zingiberales</taxon>
        <taxon>Musaceae</taxon>
        <taxon>Ensete</taxon>
    </lineage>
</organism>
<proteinExistence type="predicted"/>
<accession>A0AAV8P1D8</accession>
<name>A0AAV8P1D8_ENSVE</name>
<feature type="region of interest" description="Disordered" evidence="1">
    <location>
        <begin position="110"/>
        <end position="171"/>
    </location>
</feature>